<name>A0A7J7RMR7_MYOMY</name>
<organism evidence="2 3">
    <name type="scientific">Myotis myotis</name>
    <name type="common">Greater mouse-eared bat</name>
    <name type="synonym">Vespertilio myotis</name>
    <dbReference type="NCBI Taxonomy" id="51298"/>
    <lineage>
        <taxon>Eukaryota</taxon>
        <taxon>Metazoa</taxon>
        <taxon>Chordata</taxon>
        <taxon>Craniata</taxon>
        <taxon>Vertebrata</taxon>
        <taxon>Euteleostomi</taxon>
        <taxon>Mammalia</taxon>
        <taxon>Eutheria</taxon>
        <taxon>Laurasiatheria</taxon>
        <taxon>Chiroptera</taxon>
        <taxon>Yangochiroptera</taxon>
        <taxon>Vespertilionidae</taxon>
        <taxon>Myotis</taxon>
    </lineage>
</organism>
<dbReference type="EMBL" id="JABWUV010000024">
    <property type="protein sequence ID" value="KAF6277458.1"/>
    <property type="molecule type" value="Genomic_DNA"/>
</dbReference>
<feature type="compositionally biased region" description="Low complexity" evidence="1">
    <location>
        <begin position="18"/>
        <end position="30"/>
    </location>
</feature>
<feature type="region of interest" description="Disordered" evidence="1">
    <location>
        <begin position="1"/>
        <end position="30"/>
    </location>
</feature>
<keyword evidence="3" id="KW-1185">Reference proteome</keyword>
<comment type="caution">
    <text evidence="2">The sequence shown here is derived from an EMBL/GenBank/DDBJ whole genome shotgun (WGS) entry which is preliminary data.</text>
</comment>
<reference evidence="2 3" key="1">
    <citation type="journal article" date="2020" name="Nature">
        <title>Six reference-quality genomes reveal evolution of bat adaptations.</title>
        <authorList>
            <person name="Jebb D."/>
            <person name="Huang Z."/>
            <person name="Pippel M."/>
            <person name="Hughes G.M."/>
            <person name="Lavrichenko K."/>
            <person name="Devanna P."/>
            <person name="Winkler S."/>
            <person name="Jermiin L.S."/>
            <person name="Skirmuntt E.C."/>
            <person name="Katzourakis A."/>
            <person name="Burkitt-Gray L."/>
            <person name="Ray D.A."/>
            <person name="Sullivan K.A.M."/>
            <person name="Roscito J.G."/>
            <person name="Kirilenko B.M."/>
            <person name="Davalos L.M."/>
            <person name="Corthals A.P."/>
            <person name="Power M.L."/>
            <person name="Jones G."/>
            <person name="Ransome R.D."/>
            <person name="Dechmann D.K.N."/>
            <person name="Locatelli A.G."/>
            <person name="Puechmaille S.J."/>
            <person name="Fedrigo O."/>
            <person name="Jarvis E.D."/>
            <person name="Hiller M."/>
            <person name="Vernes S.C."/>
            <person name="Myers E.W."/>
            <person name="Teeling E.C."/>
        </authorList>
    </citation>
    <scope>NUCLEOTIDE SEQUENCE [LARGE SCALE GENOMIC DNA]</scope>
    <source>
        <strain evidence="2">MMyoMyo1</strain>
        <tissue evidence="2">Flight muscle</tissue>
    </source>
</reference>
<evidence type="ECO:0000256" key="1">
    <source>
        <dbReference type="SAM" id="MobiDB-lite"/>
    </source>
</evidence>
<gene>
    <name evidence="2" type="ORF">mMyoMyo1_016396</name>
</gene>
<sequence>MGALPPPSGDSRGIAAHQPPQGQGRRGAGRPAVAGVATLLGEITVTASPAAQRTAPAADPRAAWRSRCPAHPHQQAQRALAGARRGPDGIRLAKEALHRAQEVLALHRGLGPWERARVSAGGSLCTACRADRRPAMSQVGQRAYRTAMDLESVASQLTADL</sequence>
<protein>
    <submittedName>
        <fullName evidence="2">Retinol binding protein 3</fullName>
    </submittedName>
</protein>
<evidence type="ECO:0000313" key="3">
    <source>
        <dbReference type="Proteomes" id="UP000527355"/>
    </source>
</evidence>
<dbReference type="Proteomes" id="UP000527355">
    <property type="component" value="Unassembled WGS sequence"/>
</dbReference>
<evidence type="ECO:0000313" key="2">
    <source>
        <dbReference type="EMBL" id="KAF6277458.1"/>
    </source>
</evidence>
<proteinExistence type="predicted"/>
<dbReference type="AlphaFoldDB" id="A0A7J7RMR7"/>
<accession>A0A7J7RMR7</accession>